<dbReference type="Proteomes" id="UP001058074">
    <property type="component" value="Unassembled WGS sequence"/>
</dbReference>
<proteinExistence type="predicted"/>
<evidence type="ECO:0000313" key="1">
    <source>
        <dbReference type="EMBL" id="GKX66348.1"/>
    </source>
</evidence>
<organism evidence="1 2">
    <name type="scientific">Inconstantimicrobium mannanitabidum</name>
    <dbReference type="NCBI Taxonomy" id="1604901"/>
    <lineage>
        <taxon>Bacteria</taxon>
        <taxon>Bacillati</taxon>
        <taxon>Bacillota</taxon>
        <taxon>Clostridia</taxon>
        <taxon>Eubacteriales</taxon>
        <taxon>Clostridiaceae</taxon>
        <taxon>Inconstantimicrobium</taxon>
    </lineage>
</organism>
<dbReference type="EMBL" id="BROD01000001">
    <property type="protein sequence ID" value="GKX66348.1"/>
    <property type="molecule type" value="Genomic_DNA"/>
</dbReference>
<reference evidence="1" key="1">
    <citation type="journal article" date="2025" name="Int. J. Syst. Evol. Microbiol.">
        <title>Inconstantimicrobium mannanitabidum sp. nov., a novel member of the family Clostridiaceae isolated from anoxic soil under the treatment of reductive soil disinfestation.</title>
        <authorList>
            <person name="Ueki A."/>
            <person name="Tonouchi A."/>
            <person name="Honma S."/>
            <person name="Kaku N."/>
            <person name="Ueki K."/>
        </authorList>
    </citation>
    <scope>NUCLEOTIDE SEQUENCE</scope>
    <source>
        <strain evidence="1">TW13</strain>
    </source>
</reference>
<sequence length="89" mass="10073">MKTDGEIEEAMDALYKISGDKQAIWLAEMREKALMDEQSRLKGATKEGIEIGKKQKALEITKNLLDVLDDKIIALKTGLNIEDIKKLRK</sequence>
<gene>
    <name evidence="1" type="ORF">rsdtw13_16060</name>
</gene>
<name>A0ACB5RAZ0_9CLOT</name>
<keyword evidence="2" id="KW-1185">Reference proteome</keyword>
<accession>A0ACB5RAZ0</accession>
<protein>
    <submittedName>
        <fullName evidence="1">Uncharacterized protein</fullName>
    </submittedName>
</protein>
<comment type="caution">
    <text evidence="1">The sequence shown here is derived from an EMBL/GenBank/DDBJ whole genome shotgun (WGS) entry which is preliminary data.</text>
</comment>
<evidence type="ECO:0000313" key="2">
    <source>
        <dbReference type="Proteomes" id="UP001058074"/>
    </source>
</evidence>